<feature type="region of interest" description="Disordered" evidence="1">
    <location>
        <begin position="213"/>
        <end position="349"/>
    </location>
</feature>
<sequence>MERQIPHILDVFSSSPGARRRLRAGIVSADKDDLHKNPGSDSAVGSTDDESDEQKNIAKYFDYLNEDDFSGSSQRKKKKKTTTTSRENTNKDTKVPDQKGGSVTENNEKNKVGQNNNKKEKAHRKGEQERDIRHIERHLSMKKTIRKKMMRDLQQAFVEDPKDLQQDPKGLADDKKNNIDINNLTFSKNRMSKSEHNFLDMLKEDQVKERKGLRALMDFRKPSLTAQPEPEIRPPTKEGDSKILKEPKPVNDKTQISANESKSDENIPKETKPLDSKLRDTKPINMKSTDKKFIDEDSGHDSPTHESHEPLNQKSRSRDDLDETCDSKDASSKKSSFWKRFTGKNKTKR</sequence>
<evidence type="ECO:0000313" key="2">
    <source>
        <dbReference type="Proteomes" id="UP000694843"/>
    </source>
</evidence>
<feature type="compositionally biased region" description="Basic and acidic residues" evidence="1">
    <location>
        <begin position="125"/>
        <end position="138"/>
    </location>
</feature>
<dbReference type="OrthoDB" id="6417212at2759"/>
<evidence type="ECO:0000313" key="3">
    <source>
        <dbReference type="RefSeq" id="XP_018017828.1"/>
    </source>
</evidence>
<proteinExistence type="predicted"/>
<dbReference type="GeneID" id="108674400"/>
<feature type="compositionally biased region" description="Basic and acidic residues" evidence="1">
    <location>
        <begin position="230"/>
        <end position="251"/>
    </location>
</feature>
<protein>
    <submittedName>
        <fullName evidence="3">Uncharacterized protein LOC108674400</fullName>
    </submittedName>
</protein>
<dbReference type="RefSeq" id="XP_018017828.1">
    <property type="nucleotide sequence ID" value="XM_018162339.2"/>
</dbReference>
<evidence type="ECO:0000256" key="1">
    <source>
        <dbReference type="SAM" id="MobiDB-lite"/>
    </source>
</evidence>
<organism evidence="2 3">
    <name type="scientific">Hyalella azteca</name>
    <name type="common">Amphipod</name>
    <dbReference type="NCBI Taxonomy" id="294128"/>
    <lineage>
        <taxon>Eukaryota</taxon>
        <taxon>Metazoa</taxon>
        <taxon>Ecdysozoa</taxon>
        <taxon>Arthropoda</taxon>
        <taxon>Crustacea</taxon>
        <taxon>Multicrustacea</taxon>
        <taxon>Malacostraca</taxon>
        <taxon>Eumalacostraca</taxon>
        <taxon>Peracarida</taxon>
        <taxon>Amphipoda</taxon>
        <taxon>Senticaudata</taxon>
        <taxon>Talitrida</taxon>
        <taxon>Talitroidea</taxon>
        <taxon>Hyalellidae</taxon>
        <taxon>Hyalella</taxon>
    </lineage>
</organism>
<feature type="region of interest" description="Disordered" evidence="1">
    <location>
        <begin position="158"/>
        <end position="177"/>
    </location>
</feature>
<reference evidence="3" key="1">
    <citation type="submission" date="2025-08" db="UniProtKB">
        <authorList>
            <consortium name="RefSeq"/>
        </authorList>
    </citation>
    <scope>IDENTIFICATION</scope>
    <source>
        <tissue evidence="3">Whole organism</tissue>
    </source>
</reference>
<feature type="compositionally biased region" description="Basic and acidic residues" evidence="1">
    <location>
        <begin position="261"/>
        <end position="332"/>
    </location>
</feature>
<feature type="compositionally biased region" description="Basic and acidic residues" evidence="1">
    <location>
        <begin position="29"/>
        <end position="38"/>
    </location>
</feature>
<accession>A0A8B7NVP6</accession>
<dbReference type="Proteomes" id="UP000694843">
    <property type="component" value="Unplaced"/>
</dbReference>
<dbReference type="KEGG" id="hazt:108674400"/>
<dbReference type="AlphaFoldDB" id="A0A8B7NVP6"/>
<feature type="compositionally biased region" description="Basic and acidic residues" evidence="1">
    <location>
        <begin position="88"/>
        <end position="97"/>
    </location>
</feature>
<gene>
    <name evidence="3" type="primary">LOC108674400</name>
</gene>
<keyword evidence="2" id="KW-1185">Reference proteome</keyword>
<name>A0A8B7NVP6_HYAAZ</name>
<feature type="compositionally biased region" description="Basic and acidic residues" evidence="1">
    <location>
        <begin position="159"/>
        <end position="177"/>
    </location>
</feature>
<feature type="region of interest" description="Disordered" evidence="1">
    <location>
        <begin position="1"/>
        <end position="138"/>
    </location>
</feature>